<name>A0ACB9AHY9_CICIN</name>
<proteinExistence type="predicted"/>
<sequence length="145" mass="15763">MGRSCSKLPKVPKETPNPIISLVFSLRSSSSPGSLRSTNKNTITIENFWGNLIDQRFVAGTDDDVVEVLKLQHASSVGLSFSPDLPSSYQAVGDPSYPIADDPTLGFFTKMKADDRRRTMSDLQTSAVTSPPNGVAGKFRVKQDK</sequence>
<protein>
    <submittedName>
        <fullName evidence="1">Uncharacterized protein</fullName>
    </submittedName>
</protein>
<comment type="caution">
    <text evidence="1">The sequence shown here is derived from an EMBL/GenBank/DDBJ whole genome shotgun (WGS) entry which is preliminary data.</text>
</comment>
<reference evidence="1 2" key="2">
    <citation type="journal article" date="2022" name="Mol. Ecol. Resour.">
        <title>The genomes of chicory, endive, great burdock and yacon provide insights into Asteraceae paleo-polyploidization history and plant inulin production.</title>
        <authorList>
            <person name="Fan W."/>
            <person name="Wang S."/>
            <person name="Wang H."/>
            <person name="Wang A."/>
            <person name="Jiang F."/>
            <person name="Liu H."/>
            <person name="Zhao H."/>
            <person name="Xu D."/>
            <person name="Zhang Y."/>
        </authorList>
    </citation>
    <scope>NUCLEOTIDE SEQUENCE [LARGE SCALE GENOMIC DNA]</scope>
    <source>
        <strain evidence="2">cv. Punajuju</strain>
        <tissue evidence="1">Leaves</tissue>
    </source>
</reference>
<dbReference type="EMBL" id="CM042015">
    <property type="protein sequence ID" value="KAI3709581.1"/>
    <property type="molecule type" value="Genomic_DNA"/>
</dbReference>
<keyword evidence="2" id="KW-1185">Reference proteome</keyword>
<reference evidence="2" key="1">
    <citation type="journal article" date="2022" name="Mol. Ecol. Resour.">
        <title>The genomes of chicory, endive, great burdock and yacon provide insights into Asteraceae palaeo-polyploidization history and plant inulin production.</title>
        <authorList>
            <person name="Fan W."/>
            <person name="Wang S."/>
            <person name="Wang H."/>
            <person name="Wang A."/>
            <person name="Jiang F."/>
            <person name="Liu H."/>
            <person name="Zhao H."/>
            <person name="Xu D."/>
            <person name="Zhang Y."/>
        </authorList>
    </citation>
    <scope>NUCLEOTIDE SEQUENCE [LARGE SCALE GENOMIC DNA]</scope>
    <source>
        <strain evidence="2">cv. Punajuju</strain>
    </source>
</reference>
<organism evidence="1 2">
    <name type="scientific">Cichorium intybus</name>
    <name type="common">Chicory</name>
    <dbReference type="NCBI Taxonomy" id="13427"/>
    <lineage>
        <taxon>Eukaryota</taxon>
        <taxon>Viridiplantae</taxon>
        <taxon>Streptophyta</taxon>
        <taxon>Embryophyta</taxon>
        <taxon>Tracheophyta</taxon>
        <taxon>Spermatophyta</taxon>
        <taxon>Magnoliopsida</taxon>
        <taxon>eudicotyledons</taxon>
        <taxon>Gunneridae</taxon>
        <taxon>Pentapetalae</taxon>
        <taxon>asterids</taxon>
        <taxon>campanulids</taxon>
        <taxon>Asterales</taxon>
        <taxon>Asteraceae</taxon>
        <taxon>Cichorioideae</taxon>
        <taxon>Cichorieae</taxon>
        <taxon>Cichoriinae</taxon>
        <taxon>Cichorium</taxon>
    </lineage>
</organism>
<accession>A0ACB9AHY9</accession>
<evidence type="ECO:0000313" key="2">
    <source>
        <dbReference type="Proteomes" id="UP001055811"/>
    </source>
</evidence>
<gene>
    <name evidence="1" type="ORF">L2E82_39347</name>
</gene>
<evidence type="ECO:0000313" key="1">
    <source>
        <dbReference type="EMBL" id="KAI3709581.1"/>
    </source>
</evidence>
<dbReference type="Proteomes" id="UP001055811">
    <property type="component" value="Linkage Group LG07"/>
</dbReference>